<feature type="compositionally biased region" description="Polar residues" evidence="1">
    <location>
        <begin position="204"/>
        <end position="213"/>
    </location>
</feature>
<dbReference type="InterPro" id="IPR046465">
    <property type="entry name" value="BORCS6_C"/>
</dbReference>
<feature type="compositionally biased region" description="Low complexity" evidence="1">
    <location>
        <begin position="42"/>
        <end position="51"/>
    </location>
</feature>
<dbReference type="AlphaFoldDB" id="A0ABD3I690"/>
<proteinExistence type="predicted"/>
<feature type="region of interest" description="Disordered" evidence="1">
    <location>
        <begin position="1"/>
        <end position="103"/>
    </location>
</feature>
<dbReference type="Proteomes" id="UP001633002">
    <property type="component" value="Unassembled WGS sequence"/>
</dbReference>
<evidence type="ECO:0000259" key="2">
    <source>
        <dbReference type="Pfam" id="PF10157"/>
    </source>
</evidence>
<evidence type="ECO:0000256" key="1">
    <source>
        <dbReference type="SAM" id="MobiDB-lite"/>
    </source>
</evidence>
<gene>
    <name evidence="3" type="ORF">R1sor_017249</name>
</gene>
<dbReference type="PANTHER" id="PTHR39708:SF2">
    <property type="entry name" value="BLOC-1-RELATED COMPLEX SUBUNIT 6 C-TERMINAL HELIX DOMAIN-CONTAINING PROTEIN"/>
    <property type="match status" value="1"/>
</dbReference>
<accession>A0ABD3I690</accession>
<keyword evidence="4" id="KW-1185">Reference proteome</keyword>
<protein>
    <recommendedName>
        <fullName evidence="2">BLOC-1-related complex subunit 6 C-terminal helix domain-containing protein</fullName>
    </recommendedName>
</protein>
<evidence type="ECO:0000313" key="3">
    <source>
        <dbReference type="EMBL" id="KAL3699227.1"/>
    </source>
</evidence>
<reference evidence="3 4" key="1">
    <citation type="submission" date="2024-09" db="EMBL/GenBank/DDBJ databases">
        <title>Chromosome-scale assembly of Riccia sorocarpa.</title>
        <authorList>
            <person name="Paukszto L."/>
        </authorList>
    </citation>
    <scope>NUCLEOTIDE SEQUENCE [LARGE SCALE GENOMIC DNA]</scope>
    <source>
        <strain evidence="3">LP-2024</strain>
        <tissue evidence="3">Aerial parts of the thallus</tissue>
    </source>
</reference>
<name>A0ABD3I690_9MARC</name>
<feature type="region of interest" description="Disordered" evidence="1">
    <location>
        <begin position="184"/>
        <end position="213"/>
    </location>
</feature>
<dbReference type="PANTHER" id="PTHR39708">
    <property type="entry name" value="OS07G0483400 PROTEIN"/>
    <property type="match status" value="1"/>
</dbReference>
<comment type="caution">
    <text evidence="3">The sequence shown here is derived from an EMBL/GenBank/DDBJ whole genome shotgun (WGS) entry which is preliminary data.</text>
</comment>
<sequence length="375" mass="39735">MESADLTTGPDDKGQFAASRGISAEEPAIAATETEVDDHASKGSTSSATSKLETNRAQPETEVEVHESDGALSGATSTAESLETPIEVEDYGTSRSEPAEATVETGIGHEVEDLGSGITSTSEHAGAQSEIDEYHEIGGVASRDSSRSGIGGAPADAAEMDRGPLRIGGKSRAEFSGTKLVNEVEDDGAASKSEKFSIEDQEAGPSNSQFQVSDFQNMKEKELLDQGAKSVEAAENAARQAEQGSIGNINGLIEYEEKKPRKTDQEVQLAMRMVDAVEEDAHAVARSLTTLLSSLRSALSEVTKSSVANMRVENEAAGQVQDAAIDAASKGNRFINDCLRLNEDLKGMERVAAQLEVLRAKVDHVESQASRYLSR</sequence>
<organism evidence="3 4">
    <name type="scientific">Riccia sorocarpa</name>
    <dbReference type="NCBI Taxonomy" id="122646"/>
    <lineage>
        <taxon>Eukaryota</taxon>
        <taxon>Viridiplantae</taxon>
        <taxon>Streptophyta</taxon>
        <taxon>Embryophyta</taxon>
        <taxon>Marchantiophyta</taxon>
        <taxon>Marchantiopsida</taxon>
        <taxon>Marchantiidae</taxon>
        <taxon>Marchantiales</taxon>
        <taxon>Ricciaceae</taxon>
        <taxon>Riccia</taxon>
    </lineage>
</organism>
<dbReference type="EMBL" id="JBJQOH010000001">
    <property type="protein sequence ID" value="KAL3699227.1"/>
    <property type="molecule type" value="Genomic_DNA"/>
</dbReference>
<evidence type="ECO:0000313" key="4">
    <source>
        <dbReference type="Proteomes" id="UP001633002"/>
    </source>
</evidence>
<feature type="domain" description="BLOC-1-related complex subunit 6 C-terminal helix" evidence="2">
    <location>
        <begin position="268"/>
        <end position="366"/>
    </location>
</feature>
<feature type="compositionally biased region" description="Low complexity" evidence="1">
    <location>
        <begin position="24"/>
        <end position="33"/>
    </location>
</feature>
<dbReference type="Pfam" id="PF10157">
    <property type="entry name" value="BORCS6"/>
    <property type="match status" value="1"/>
</dbReference>
<feature type="region of interest" description="Disordered" evidence="1">
    <location>
        <begin position="141"/>
        <end position="171"/>
    </location>
</feature>